<accession>A0ABV8JHR0</accession>
<sequence length="88" mass="9907">MKAICVSDQQGRILSVNLLKEMGKEPSGMAGAGILPDDDQKVSHIDLPPDLEKRSLLDIQQEFRVEFRGESAHLVKAENFTEPFREKK</sequence>
<keyword evidence="2" id="KW-1185">Reference proteome</keyword>
<dbReference type="RefSeq" id="WP_380705266.1">
    <property type="nucleotide sequence ID" value="NZ_JBHSAP010000015.1"/>
</dbReference>
<protein>
    <submittedName>
        <fullName evidence="1">Uncharacterized protein</fullName>
    </submittedName>
</protein>
<dbReference type="Proteomes" id="UP001595843">
    <property type="component" value="Unassembled WGS sequence"/>
</dbReference>
<organism evidence="1 2">
    <name type="scientific">Salinithrix halophila</name>
    <dbReference type="NCBI Taxonomy" id="1485204"/>
    <lineage>
        <taxon>Bacteria</taxon>
        <taxon>Bacillati</taxon>
        <taxon>Bacillota</taxon>
        <taxon>Bacilli</taxon>
        <taxon>Bacillales</taxon>
        <taxon>Thermoactinomycetaceae</taxon>
        <taxon>Salinithrix</taxon>
    </lineage>
</organism>
<proteinExistence type="predicted"/>
<name>A0ABV8JHR0_9BACL</name>
<evidence type="ECO:0000313" key="2">
    <source>
        <dbReference type="Proteomes" id="UP001595843"/>
    </source>
</evidence>
<evidence type="ECO:0000313" key="1">
    <source>
        <dbReference type="EMBL" id="MFC4077452.1"/>
    </source>
</evidence>
<dbReference type="EMBL" id="JBHSAP010000015">
    <property type="protein sequence ID" value="MFC4077452.1"/>
    <property type="molecule type" value="Genomic_DNA"/>
</dbReference>
<reference evidence="2" key="1">
    <citation type="journal article" date="2019" name="Int. J. Syst. Evol. Microbiol.">
        <title>The Global Catalogue of Microorganisms (GCM) 10K type strain sequencing project: providing services to taxonomists for standard genome sequencing and annotation.</title>
        <authorList>
            <consortium name="The Broad Institute Genomics Platform"/>
            <consortium name="The Broad Institute Genome Sequencing Center for Infectious Disease"/>
            <person name="Wu L."/>
            <person name="Ma J."/>
        </authorList>
    </citation>
    <scope>NUCLEOTIDE SEQUENCE [LARGE SCALE GENOMIC DNA]</scope>
    <source>
        <strain evidence="2">IBRC-M 10813</strain>
    </source>
</reference>
<comment type="caution">
    <text evidence="1">The sequence shown here is derived from an EMBL/GenBank/DDBJ whole genome shotgun (WGS) entry which is preliminary data.</text>
</comment>
<gene>
    <name evidence="1" type="ORF">ACFOUO_11635</name>
</gene>